<dbReference type="eggNOG" id="arCOG00455">
    <property type="taxonomic scope" value="Archaea"/>
</dbReference>
<evidence type="ECO:0000313" key="1">
    <source>
        <dbReference type="EMBL" id="ADX85570.1"/>
    </source>
</evidence>
<dbReference type="EMBL" id="CP002425">
    <property type="protein sequence ID" value="ADX85570.1"/>
    <property type="molecule type" value="Genomic_DNA"/>
</dbReference>
<dbReference type="AlphaFoldDB" id="F0NBN3"/>
<accession>F0NBN3</accession>
<protein>
    <submittedName>
        <fullName evidence="1">Uncharacterized protein</fullName>
    </submittedName>
</protein>
<gene>
    <name evidence="1" type="ordered locus">SiRe_1506</name>
</gene>
<keyword evidence="2" id="KW-1185">Reference proteome</keyword>
<reference evidence="1 2" key="1">
    <citation type="journal article" date="2011" name="J. Bacteriol.">
        <title>Genome analyses of icelandic strains of Sulfolobus islandicus, model organisms for genetic and virus-host interaction studies.</title>
        <authorList>
            <person name="Guo L."/>
            <person name="Brugger K."/>
            <person name="Liu C."/>
            <person name="Shah S.A."/>
            <person name="Zheng H."/>
            <person name="Zhu Y."/>
            <person name="Wang S."/>
            <person name="Lillestol R.K."/>
            <person name="Chen L."/>
            <person name="Frank J."/>
            <person name="Prangishvili D."/>
            <person name="Paulin L."/>
            <person name="She Q."/>
            <person name="Huang L."/>
            <person name="Garrett R.A."/>
        </authorList>
    </citation>
    <scope>NUCLEOTIDE SEQUENCE [LARGE SCALE GENOMIC DNA]</scope>
    <source>
        <strain evidence="1 2">REY15A</strain>
    </source>
</reference>
<dbReference type="Proteomes" id="UP000002664">
    <property type="component" value="Chromosome"/>
</dbReference>
<dbReference type="KEGG" id="sir:SiRe_1506"/>
<proteinExistence type="predicted"/>
<sequence length="39" mass="4354">MVMEAKSVKSALIETIEASYKRAVEIGNEIDKSIRNNSK</sequence>
<evidence type="ECO:0000313" key="2">
    <source>
        <dbReference type="Proteomes" id="UP000002664"/>
    </source>
</evidence>
<name>F0NBN3_SACI5</name>
<dbReference type="HOGENOM" id="CLU_3302918_0_0_2"/>
<dbReference type="STRING" id="930945.SiRe_1506"/>
<organism evidence="1 2">
    <name type="scientific">Saccharolobus islandicus (strain REY15A)</name>
    <name type="common">Sulfolobus islandicus</name>
    <dbReference type="NCBI Taxonomy" id="930945"/>
    <lineage>
        <taxon>Archaea</taxon>
        <taxon>Thermoproteota</taxon>
        <taxon>Thermoprotei</taxon>
        <taxon>Sulfolobales</taxon>
        <taxon>Sulfolobaceae</taxon>
        <taxon>Saccharolobus</taxon>
    </lineage>
</organism>